<evidence type="ECO:0000313" key="3">
    <source>
        <dbReference type="Proteomes" id="UP000604391"/>
    </source>
</evidence>
<evidence type="ECO:0000313" key="2">
    <source>
        <dbReference type="EMBL" id="HIJ99361.1"/>
    </source>
</evidence>
<sequence>MTLRSRKAQGGGVPLGVMLVGILVLGMGIGLGAYQIAGASSGDLIRWATIYGGVIDSMMMTDSDISVANDCIKDYVFSLSEDDPYISVKAGDGKEGARYRHLERNNIVVEDSSVDCRNYNVMIIHKEDTEGEMVLWLEGRRVV</sequence>
<dbReference type="Proteomes" id="UP000604391">
    <property type="component" value="Unassembled WGS sequence"/>
</dbReference>
<keyword evidence="1" id="KW-0472">Membrane</keyword>
<feature type="transmembrane region" description="Helical" evidence="1">
    <location>
        <begin position="12"/>
        <end position="34"/>
    </location>
</feature>
<keyword evidence="3" id="KW-1185">Reference proteome</keyword>
<evidence type="ECO:0000256" key="1">
    <source>
        <dbReference type="SAM" id="Phobius"/>
    </source>
</evidence>
<gene>
    <name evidence="2" type="ORF">H1011_00870</name>
</gene>
<reference evidence="2 3" key="1">
    <citation type="journal article" name="Nat. Commun.">
        <title>Undinarchaeota illuminate DPANN phylogeny and the impact of gene transfer on archaeal evolution.</title>
        <authorList>
            <person name="Dombrowski N."/>
            <person name="Williams T.A."/>
            <person name="Sun J."/>
            <person name="Woodcroft B.J."/>
            <person name="Lee J.H."/>
            <person name="Minh B.Q."/>
            <person name="Rinke C."/>
            <person name="Spang A."/>
        </authorList>
    </citation>
    <scope>NUCLEOTIDE SEQUENCE [LARGE SCALE GENOMIC DNA]</scope>
    <source>
        <strain evidence="2">MAG_bin17</strain>
    </source>
</reference>
<protein>
    <submittedName>
        <fullName evidence="2">Uncharacterized protein</fullName>
    </submittedName>
</protein>
<dbReference type="AlphaFoldDB" id="A0A832XIJ8"/>
<keyword evidence="1" id="KW-1133">Transmembrane helix</keyword>
<accession>A0A832XIJ8</accession>
<proteinExistence type="predicted"/>
<dbReference type="EMBL" id="DVAD01000006">
    <property type="protein sequence ID" value="HIJ99361.1"/>
    <property type="molecule type" value="Genomic_DNA"/>
</dbReference>
<name>A0A832XIJ8_9ARCH</name>
<organism evidence="2 3">
    <name type="scientific">Candidatus Undinarchaeum marinum</name>
    <dbReference type="NCBI Taxonomy" id="2756141"/>
    <lineage>
        <taxon>Archaea</taxon>
        <taxon>Candidatus Undinarchaeota</taxon>
        <taxon>Candidatus Undinarchaeia</taxon>
        <taxon>Candidatus Undinarchaeales</taxon>
        <taxon>Candidatus Undinarchaeaceae</taxon>
        <taxon>Candidatus Undinarchaeum</taxon>
    </lineage>
</organism>
<comment type="caution">
    <text evidence="2">The sequence shown here is derived from an EMBL/GenBank/DDBJ whole genome shotgun (WGS) entry which is preliminary data.</text>
</comment>
<keyword evidence="1" id="KW-0812">Transmembrane</keyword>